<dbReference type="Proteomes" id="UP001500307">
    <property type="component" value="Unassembled WGS sequence"/>
</dbReference>
<name>A0ABP8SKU2_9ACTN</name>
<protein>
    <recommendedName>
        <fullName evidence="4">ANTAR domain-containing protein</fullName>
    </recommendedName>
</protein>
<dbReference type="EMBL" id="BAABGU010000012">
    <property type="protein sequence ID" value="GAA4569368.1"/>
    <property type="molecule type" value="Genomic_DNA"/>
</dbReference>
<keyword evidence="3" id="KW-1185">Reference proteome</keyword>
<evidence type="ECO:0000313" key="3">
    <source>
        <dbReference type="Proteomes" id="UP001500307"/>
    </source>
</evidence>
<evidence type="ECO:0008006" key="4">
    <source>
        <dbReference type="Google" id="ProtNLM"/>
    </source>
</evidence>
<feature type="coiled-coil region" evidence="1">
    <location>
        <begin position="187"/>
        <end position="214"/>
    </location>
</feature>
<evidence type="ECO:0000313" key="2">
    <source>
        <dbReference type="EMBL" id="GAA4569368.1"/>
    </source>
</evidence>
<accession>A0ABP8SKU2</accession>
<reference evidence="3" key="1">
    <citation type="journal article" date="2019" name="Int. J. Syst. Evol. Microbiol.">
        <title>The Global Catalogue of Microorganisms (GCM) 10K type strain sequencing project: providing services to taxonomists for standard genome sequencing and annotation.</title>
        <authorList>
            <consortium name="The Broad Institute Genomics Platform"/>
            <consortium name="The Broad Institute Genome Sequencing Center for Infectious Disease"/>
            <person name="Wu L."/>
            <person name="Ma J."/>
        </authorList>
    </citation>
    <scope>NUCLEOTIDE SEQUENCE [LARGE SCALE GENOMIC DNA]</scope>
    <source>
        <strain evidence="3">JCM 3175</strain>
    </source>
</reference>
<proteinExistence type="predicted"/>
<dbReference type="RefSeq" id="WP_346119292.1">
    <property type="nucleotide sequence ID" value="NZ_BAABGU010000012.1"/>
</dbReference>
<sequence>MGELLSTVVGIVSSYVARLLDRRVVSQDAKVAAELMAVVLTLQELCLTGDRILALAGSMVSGTARADDLTEFAALLRRQSALVDQLRSRVESSRALLATVEVEFAFAVAPFLDGKSGLLTRWQQQAALSQFSTSTLFFLPGESVTRAVAASRPGPSGAALDLDRTDFVLVVADEVRSVRRQEVRDIRNAADDERDRLLRDITDARAALDNARALCTRLVTATQQTVGTEAIAQLRRTLAGRDQRR</sequence>
<evidence type="ECO:0000256" key="1">
    <source>
        <dbReference type="SAM" id="Coils"/>
    </source>
</evidence>
<comment type="caution">
    <text evidence="2">The sequence shown here is derived from an EMBL/GenBank/DDBJ whole genome shotgun (WGS) entry which is preliminary data.</text>
</comment>
<organism evidence="2 3">
    <name type="scientific">Micromonospora coerulea</name>
    <dbReference type="NCBI Taxonomy" id="47856"/>
    <lineage>
        <taxon>Bacteria</taxon>
        <taxon>Bacillati</taxon>
        <taxon>Actinomycetota</taxon>
        <taxon>Actinomycetes</taxon>
        <taxon>Micromonosporales</taxon>
        <taxon>Micromonosporaceae</taxon>
        <taxon>Micromonospora</taxon>
    </lineage>
</organism>
<keyword evidence="1" id="KW-0175">Coiled coil</keyword>
<gene>
    <name evidence="2" type="ORF">GCM10023176_25790</name>
</gene>